<sequence>MEMHISSSFKFIYPNEYGSYKLNVVDMIETIVHELCHGLGFYSEITSNLQNPDYFGPSFNLNSSKADSVYKSLFDTFLHNTNPEKPQREENTNSASFLKTRNSVYFKTKYNKKVNISTDDESNTVAFFHIDKDYSNTPDFLMSARTLGYGYFVAYRNLSYWKTSPLGLATIEILETLGYQRNRYASRLKSQLGFYEKMRRFNHMQDELNDTK</sequence>
<evidence type="ECO:0000313" key="1">
    <source>
        <dbReference type="EMBL" id="KAJ9090522.1"/>
    </source>
</evidence>
<gene>
    <name evidence="1" type="ORF">DSO57_1001493</name>
</gene>
<reference evidence="1" key="1">
    <citation type="submission" date="2022-04" db="EMBL/GenBank/DDBJ databases">
        <title>Genome of the entomopathogenic fungus Entomophthora muscae.</title>
        <authorList>
            <person name="Elya C."/>
            <person name="Lovett B.R."/>
            <person name="Lee E."/>
            <person name="Macias A.M."/>
            <person name="Hajek A.E."/>
            <person name="De Bivort B.L."/>
            <person name="Kasson M.T."/>
            <person name="De Fine Licht H.H."/>
            <person name="Stajich J.E."/>
        </authorList>
    </citation>
    <scope>NUCLEOTIDE SEQUENCE</scope>
    <source>
        <strain evidence="1">Berkeley</strain>
    </source>
</reference>
<dbReference type="EMBL" id="QTSX02000003">
    <property type="protein sequence ID" value="KAJ9090522.1"/>
    <property type="molecule type" value="Genomic_DNA"/>
</dbReference>
<name>A0ACC2UUQ7_9FUNG</name>
<keyword evidence="2" id="KW-1185">Reference proteome</keyword>
<evidence type="ECO:0000313" key="2">
    <source>
        <dbReference type="Proteomes" id="UP001165960"/>
    </source>
</evidence>
<organism evidence="1 2">
    <name type="scientific">Entomophthora muscae</name>
    <dbReference type="NCBI Taxonomy" id="34485"/>
    <lineage>
        <taxon>Eukaryota</taxon>
        <taxon>Fungi</taxon>
        <taxon>Fungi incertae sedis</taxon>
        <taxon>Zoopagomycota</taxon>
        <taxon>Entomophthoromycotina</taxon>
        <taxon>Entomophthoromycetes</taxon>
        <taxon>Entomophthorales</taxon>
        <taxon>Entomophthoraceae</taxon>
        <taxon>Entomophthora</taxon>
    </lineage>
</organism>
<proteinExistence type="predicted"/>
<accession>A0ACC2UUQ7</accession>
<comment type="caution">
    <text evidence="1">The sequence shown here is derived from an EMBL/GenBank/DDBJ whole genome shotgun (WGS) entry which is preliminary data.</text>
</comment>
<protein>
    <submittedName>
        <fullName evidence="1">Uncharacterized protein</fullName>
    </submittedName>
</protein>
<dbReference type="Proteomes" id="UP001165960">
    <property type="component" value="Unassembled WGS sequence"/>
</dbReference>